<dbReference type="RefSeq" id="WP_157305047.1">
    <property type="nucleotide sequence ID" value="NZ_WRXN01000001.1"/>
</dbReference>
<dbReference type="Gene3D" id="3.40.30.10">
    <property type="entry name" value="Glutaredoxin"/>
    <property type="match status" value="1"/>
</dbReference>
<evidence type="ECO:0000256" key="1">
    <source>
        <dbReference type="ARBA" id="ARBA00004196"/>
    </source>
</evidence>
<accession>A0A7K1TZX4</accession>
<comment type="caution">
    <text evidence="6">The sequence shown here is derived from an EMBL/GenBank/DDBJ whole genome shotgun (WGS) entry which is preliminary data.</text>
</comment>
<dbReference type="PROSITE" id="PS51352">
    <property type="entry name" value="THIOREDOXIN_2"/>
    <property type="match status" value="1"/>
</dbReference>
<keyword evidence="2" id="KW-0201">Cytochrome c-type biogenesis</keyword>
<evidence type="ECO:0000313" key="7">
    <source>
        <dbReference type="Proteomes" id="UP000461730"/>
    </source>
</evidence>
<dbReference type="Pfam" id="PF13905">
    <property type="entry name" value="Thioredoxin_8"/>
    <property type="match status" value="1"/>
</dbReference>
<evidence type="ECO:0000256" key="4">
    <source>
        <dbReference type="ARBA" id="ARBA00023284"/>
    </source>
</evidence>
<feature type="domain" description="Thioredoxin" evidence="5">
    <location>
        <begin position="331"/>
        <end position="478"/>
    </location>
</feature>
<name>A0A7K1TZX4_9BACT</name>
<keyword evidence="7" id="KW-1185">Reference proteome</keyword>
<dbReference type="PANTHER" id="PTHR42852">
    <property type="entry name" value="THIOL:DISULFIDE INTERCHANGE PROTEIN DSBE"/>
    <property type="match status" value="1"/>
</dbReference>
<dbReference type="CDD" id="cd02966">
    <property type="entry name" value="TlpA_like_family"/>
    <property type="match status" value="1"/>
</dbReference>
<protein>
    <submittedName>
        <fullName evidence="6">Redoxin family protein</fullName>
    </submittedName>
</protein>
<dbReference type="InterPro" id="IPR013766">
    <property type="entry name" value="Thioredoxin_domain"/>
</dbReference>
<dbReference type="EMBL" id="WRXN01000001">
    <property type="protein sequence ID" value="MVT07664.1"/>
    <property type="molecule type" value="Genomic_DNA"/>
</dbReference>
<keyword evidence="3" id="KW-1015">Disulfide bond</keyword>
<comment type="subcellular location">
    <subcellularLocation>
        <location evidence="1">Cell envelope</location>
    </subcellularLocation>
</comment>
<dbReference type="AlphaFoldDB" id="A0A7K1TZX4"/>
<dbReference type="InterPro" id="IPR050553">
    <property type="entry name" value="Thioredoxin_ResA/DsbE_sf"/>
</dbReference>
<reference evidence="6 7" key="1">
    <citation type="submission" date="2019-12" db="EMBL/GenBank/DDBJ databases">
        <title>Chitinophaga sp. strain ysch24 (GDMCC 1.1355), whole genome shotgun sequence.</title>
        <authorList>
            <person name="Zhang X."/>
        </authorList>
    </citation>
    <scope>NUCLEOTIDE SEQUENCE [LARGE SCALE GENOMIC DNA]</scope>
    <source>
        <strain evidence="7">ysch24</strain>
    </source>
</reference>
<gene>
    <name evidence="6" type="ORF">GO493_05285</name>
</gene>
<keyword evidence="4" id="KW-0676">Redox-active center</keyword>
<evidence type="ECO:0000313" key="6">
    <source>
        <dbReference type="EMBL" id="MVT07664.1"/>
    </source>
</evidence>
<dbReference type="SUPFAM" id="SSF52833">
    <property type="entry name" value="Thioredoxin-like"/>
    <property type="match status" value="1"/>
</dbReference>
<evidence type="ECO:0000256" key="3">
    <source>
        <dbReference type="ARBA" id="ARBA00023157"/>
    </source>
</evidence>
<organism evidence="6 7">
    <name type="scientific">Chitinophaga tropicalis</name>
    <dbReference type="NCBI Taxonomy" id="2683588"/>
    <lineage>
        <taxon>Bacteria</taxon>
        <taxon>Pseudomonadati</taxon>
        <taxon>Bacteroidota</taxon>
        <taxon>Chitinophagia</taxon>
        <taxon>Chitinophagales</taxon>
        <taxon>Chitinophagaceae</taxon>
        <taxon>Chitinophaga</taxon>
    </lineage>
</organism>
<evidence type="ECO:0000256" key="2">
    <source>
        <dbReference type="ARBA" id="ARBA00022748"/>
    </source>
</evidence>
<dbReference type="PANTHER" id="PTHR42852:SF6">
    <property type="entry name" value="THIOL:DISULFIDE INTERCHANGE PROTEIN DSBE"/>
    <property type="match status" value="1"/>
</dbReference>
<dbReference type="InterPro" id="IPR036249">
    <property type="entry name" value="Thioredoxin-like_sf"/>
</dbReference>
<dbReference type="InterPro" id="IPR012336">
    <property type="entry name" value="Thioredoxin-like_fold"/>
</dbReference>
<proteinExistence type="predicted"/>
<dbReference type="GO" id="GO:0017004">
    <property type="term" value="P:cytochrome complex assembly"/>
    <property type="evidence" value="ECO:0007669"/>
    <property type="project" value="UniProtKB-KW"/>
</dbReference>
<sequence length="483" mass="55145">MQTLAVKIFIGLFLIPFQIKGSTITGLDSVRISGLFSFLKKVDTVIIYEYPLGYALSDISYKEHVIRTQNGNFQINLPIQRKSATICIRFPSHYDKSSLVYLVTPGDNVIIKEEDAMYSFKGTGATKFYLANRLKEISNQIKGRFILNDNNLDELFKKEETVRKKKLEIIDSLHSAIPQNVADYYKAQSILTSKTNIYLLLNLSTSRKNLNYENRIALLNKYYYGGRRTIEEASLGDPCLISSEYFVKYVIEKYRFDSCTFIGKDFSVFSCYKYVTEHFTGEVREKLIAALLSEYELYIVADELVALSNDAHTYLRDEIILEYFRKMLKAKLPGGKLPEFYLTGSSGRAIRLSQLRGTVLLLDFWFTSCGGCREIHPLLDSIRDLYKGLPFKVVSISVDKNRSIWLESLKKGKYTSPENINLYTSGNGQLDPIITFFNINAYPTLLLIDKDGKVMGTPRDPRLDNGVGMISMINLALKEKKDK</sequence>
<evidence type="ECO:0000259" key="5">
    <source>
        <dbReference type="PROSITE" id="PS51352"/>
    </source>
</evidence>
<dbReference type="GO" id="GO:0030313">
    <property type="term" value="C:cell envelope"/>
    <property type="evidence" value="ECO:0007669"/>
    <property type="project" value="UniProtKB-SubCell"/>
</dbReference>
<dbReference type="Proteomes" id="UP000461730">
    <property type="component" value="Unassembled WGS sequence"/>
</dbReference>